<reference evidence="2 3" key="1">
    <citation type="submission" date="2019-02" db="EMBL/GenBank/DDBJ databases">
        <authorList>
            <person name="Li Y."/>
        </authorList>
    </citation>
    <scope>NUCLEOTIDE SEQUENCE [LARGE SCALE GENOMIC DNA]</scope>
    <source>
        <strain evidence="2 3">3-7</strain>
    </source>
</reference>
<organism evidence="2 3">
    <name type="scientific">Sphingomonas populi</name>
    <dbReference type="NCBI Taxonomy" id="2484750"/>
    <lineage>
        <taxon>Bacteria</taxon>
        <taxon>Pseudomonadati</taxon>
        <taxon>Pseudomonadota</taxon>
        <taxon>Alphaproteobacteria</taxon>
        <taxon>Sphingomonadales</taxon>
        <taxon>Sphingomonadaceae</taxon>
        <taxon>Sphingomonas</taxon>
    </lineage>
</organism>
<dbReference type="Pfam" id="PF01584">
    <property type="entry name" value="CheW"/>
    <property type="match status" value="1"/>
</dbReference>
<name>A0A4Q6YA07_9SPHN</name>
<protein>
    <submittedName>
        <fullName evidence="2">Chemotaxis protein CheW</fullName>
    </submittedName>
</protein>
<dbReference type="SUPFAM" id="SSF50341">
    <property type="entry name" value="CheW-like"/>
    <property type="match status" value="1"/>
</dbReference>
<evidence type="ECO:0000259" key="1">
    <source>
        <dbReference type="PROSITE" id="PS50851"/>
    </source>
</evidence>
<dbReference type="PROSITE" id="PS50851">
    <property type="entry name" value="CHEW"/>
    <property type="match status" value="1"/>
</dbReference>
<sequence>MTGLFLIAQLAGRAVAIDSAQVESVVDLGTIVPVPCAEAQVRGLAALRSRVVTVIDPRAVLGGGMSAGSRAVITCIDGHHYAILVDALEDIAPFEVRPLASGVVLEGVWSSIGYGTIELDGTPILTIDVRALVPGALPLAA</sequence>
<dbReference type="EMBL" id="SGIS01000001">
    <property type="protein sequence ID" value="RZF66356.1"/>
    <property type="molecule type" value="Genomic_DNA"/>
</dbReference>
<gene>
    <name evidence="2" type="ORF">EWE75_00350</name>
</gene>
<dbReference type="Proteomes" id="UP000292085">
    <property type="component" value="Unassembled WGS sequence"/>
</dbReference>
<dbReference type="AlphaFoldDB" id="A0A4Q6YA07"/>
<comment type="caution">
    <text evidence="2">The sequence shown here is derived from an EMBL/GenBank/DDBJ whole genome shotgun (WGS) entry which is preliminary data.</text>
</comment>
<dbReference type="Gene3D" id="2.40.50.180">
    <property type="entry name" value="CheA-289, Domain 4"/>
    <property type="match status" value="1"/>
</dbReference>
<dbReference type="InterPro" id="IPR036061">
    <property type="entry name" value="CheW-like_dom_sf"/>
</dbReference>
<proteinExistence type="predicted"/>
<dbReference type="GO" id="GO:0007165">
    <property type="term" value="P:signal transduction"/>
    <property type="evidence" value="ECO:0007669"/>
    <property type="project" value="InterPro"/>
</dbReference>
<evidence type="ECO:0000313" key="2">
    <source>
        <dbReference type="EMBL" id="RZF66356.1"/>
    </source>
</evidence>
<keyword evidence="3" id="KW-1185">Reference proteome</keyword>
<dbReference type="GO" id="GO:0006935">
    <property type="term" value="P:chemotaxis"/>
    <property type="evidence" value="ECO:0007669"/>
    <property type="project" value="InterPro"/>
</dbReference>
<accession>A0A4Q6YA07</accession>
<feature type="domain" description="CheW-like" evidence="1">
    <location>
        <begin position="2"/>
        <end position="138"/>
    </location>
</feature>
<dbReference type="InterPro" id="IPR002545">
    <property type="entry name" value="CheW-lke_dom"/>
</dbReference>
<dbReference type="SMART" id="SM00260">
    <property type="entry name" value="CheW"/>
    <property type="match status" value="1"/>
</dbReference>
<dbReference type="OrthoDB" id="7390823at2"/>
<evidence type="ECO:0000313" key="3">
    <source>
        <dbReference type="Proteomes" id="UP000292085"/>
    </source>
</evidence>
<dbReference type="RefSeq" id="WP_130154716.1">
    <property type="nucleotide sequence ID" value="NZ_SGIS01000001.1"/>
</dbReference>
<dbReference type="Gene3D" id="2.30.30.40">
    <property type="entry name" value="SH3 Domains"/>
    <property type="match status" value="1"/>
</dbReference>